<evidence type="ECO:0000256" key="1">
    <source>
        <dbReference type="SAM" id="MobiDB-lite"/>
    </source>
</evidence>
<organism evidence="3 4">
    <name type="scientific">Massarina eburnea CBS 473.64</name>
    <dbReference type="NCBI Taxonomy" id="1395130"/>
    <lineage>
        <taxon>Eukaryota</taxon>
        <taxon>Fungi</taxon>
        <taxon>Dikarya</taxon>
        <taxon>Ascomycota</taxon>
        <taxon>Pezizomycotina</taxon>
        <taxon>Dothideomycetes</taxon>
        <taxon>Pleosporomycetidae</taxon>
        <taxon>Pleosporales</taxon>
        <taxon>Massarineae</taxon>
        <taxon>Massarinaceae</taxon>
        <taxon>Massarina</taxon>
    </lineage>
</organism>
<name>A0A6A6RLC8_9PLEO</name>
<feature type="region of interest" description="Disordered" evidence="1">
    <location>
        <begin position="139"/>
        <end position="170"/>
    </location>
</feature>
<reference evidence="3" key="1">
    <citation type="journal article" date="2020" name="Stud. Mycol.">
        <title>101 Dothideomycetes genomes: a test case for predicting lifestyles and emergence of pathogens.</title>
        <authorList>
            <person name="Haridas S."/>
            <person name="Albert R."/>
            <person name="Binder M."/>
            <person name="Bloem J."/>
            <person name="Labutti K."/>
            <person name="Salamov A."/>
            <person name="Andreopoulos B."/>
            <person name="Baker S."/>
            <person name="Barry K."/>
            <person name="Bills G."/>
            <person name="Bluhm B."/>
            <person name="Cannon C."/>
            <person name="Castanera R."/>
            <person name="Culley D."/>
            <person name="Daum C."/>
            <person name="Ezra D."/>
            <person name="Gonzalez J."/>
            <person name="Henrissat B."/>
            <person name="Kuo A."/>
            <person name="Liang C."/>
            <person name="Lipzen A."/>
            <person name="Lutzoni F."/>
            <person name="Magnuson J."/>
            <person name="Mondo S."/>
            <person name="Nolan M."/>
            <person name="Ohm R."/>
            <person name="Pangilinan J."/>
            <person name="Park H.-J."/>
            <person name="Ramirez L."/>
            <person name="Alfaro M."/>
            <person name="Sun H."/>
            <person name="Tritt A."/>
            <person name="Yoshinaga Y."/>
            <person name="Zwiers L.-H."/>
            <person name="Turgeon B."/>
            <person name="Goodwin S."/>
            <person name="Spatafora J."/>
            <person name="Crous P."/>
            <person name="Grigoriev I."/>
        </authorList>
    </citation>
    <scope>NUCLEOTIDE SEQUENCE</scope>
    <source>
        <strain evidence="3">CBS 473.64</strain>
    </source>
</reference>
<protein>
    <recommendedName>
        <fullName evidence="2">DUF7918 domain-containing protein</fullName>
    </recommendedName>
</protein>
<feature type="compositionally biased region" description="Polar residues" evidence="1">
    <location>
        <begin position="143"/>
        <end position="163"/>
    </location>
</feature>
<dbReference type="PANTHER" id="PTHR36223">
    <property type="entry name" value="BETA-LACTAMASE-TYPE TRANSPEPTIDASE FOLD DOMAIN CONTAINING PROTEIN"/>
    <property type="match status" value="1"/>
</dbReference>
<dbReference type="Proteomes" id="UP000799753">
    <property type="component" value="Unassembled WGS sequence"/>
</dbReference>
<feature type="domain" description="DUF7918" evidence="2">
    <location>
        <begin position="9"/>
        <end position="55"/>
    </location>
</feature>
<sequence length="260" mass="29893">MAVHPNCPGLTVEVVANDKALEEYNDNESETQLANTVTKYVQVDEELPFGFMLHFDGLEWGFHQSKRNGFQALFYVRQTNHCLETAKQTGKCPWFKYDFFDDKSRPLARFIFKYRSLVRALVLHQGLCWLPFSLPHHGEPTRRSTPQSRSHSTALWPKSQQNGHDGHETETAREDLITLLDHYTGNQKANRWNLFDHADLKVLLSHHRNKKAKPSDTSMKRERTSNTDNFINAGGVEVIEERSVKRKCLPGKSSSIVVLD</sequence>
<gene>
    <name evidence="3" type="ORF">P280DRAFT_534257</name>
</gene>
<dbReference type="OrthoDB" id="10566721at2759"/>
<dbReference type="EMBL" id="MU006801">
    <property type="protein sequence ID" value="KAF2636006.1"/>
    <property type="molecule type" value="Genomic_DNA"/>
</dbReference>
<evidence type="ECO:0000313" key="4">
    <source>
        <dbReference type="Proteomes" id="UP000799753"/>
    </source>
</evidence>
<dbReference type="PANTHER" id="PTHR36223:SF1">
    <property type="entry name" value="TRANSCRIPTION ELONGATION FACTOR EAF N-TERMINAL DOMAIN-CONTAINING PROTEIN"/>
    <property type="match status" value="1"/>
</dbReference>
<dbReference type="InterPro" id="IPR057678">
    <property type="entry name" value="DUF7918"/>
</dbReference>
<feature type="region of interest" description="Disordered" evidence="1">
    <location>
        <begin position="207"/>
        <end position="228"/>
    </location>
</feature>
<proteinExistence type="predicted"/>
<evidence type="ECO:0000313" key="3">
    <source>
        <dbReference type="EMBL" id="KAF2636006.1"/>
    </source>
</evidence>
<evidence type="ECO:0000259" key="2">
    <source>
        <dbReference type="Pfam" id="PF25534"/>
    </source>
</evidence>
<accession>A0A6A6RLC8</accession>
<keyword evidence="4" id="KW-1185">Reference proteome</keyword>
<dbReference type="AlphaFoldDB" id="A0A6A6RLC8"/>
<dbReference type="Pfam" id="PF25534">
    <property type="entry name" value="DUF7918"/>
    <property type="match status" value="1"/>
</dbReference>